<keyword evidence="3 5" id="KW-0862">Zinc</keyword>
<gene>
    <name evidence="7" type="ORF">BRENAR_LOCUS4409</name>
</gene>
<reference evidence="7 8" key="1">
    <citation type="submission" date="2018-12" db="EMBL/GenBank/DDBJ databases">
        <authorList>
            <person name="Tiukova I."/>
            <person name="Dainat J."/>
        </authorList>
    </citation>
    <scope>NUCLEOTIDE SEQUENCE [LARGE SCALE GENOMIC DNA]</scope>
</reference>
<dbReference type="InterPro" id="IPR013154">
    <property type="entry name" value="ADH-like_N"/>
</dbReference>
<dbReference type="OrthoDB" id="1879366at2759"/>
<dbReference type="Pfam" id="PF00107">
    <property type="entry name" value="ADH_zinc_N"/>
    <property type="match status" value="1"/>
</dbReference>
<evidence type="ECO:0000256" key="4">
    <source>
        <dbReference type="ARBA" id="ARBA00023002"/>
    </source>
</evidence>
<dbReference type="SUPFAM" id="SSF51735">
    <property type="entry name" value="NAD(P)-binding Rossmann-fold domains"/>
    <property type="match status" value="1"/>
</dbReference>
<dbReference type="InterPro" id="IPR036291">
    <property type="entry name" value="NAD(P)-bd_dom_sf"/>
</dbReference>
<dbReference type="SUPFAM" id="SSF50129">
    <property type="entry name" value="GroES-like"/>
    <property type="match status" value="1"/>
</dbReference>
<dbReference type="InterPro" id="IPR047109">
    <property type="entry name" value="CAD-like"/>
</dbReference>
<dbReference type="InterPro" id="IPR002328">
    <property type="entry name" value="ADH_Zn_CS"/>
</dbReference>
<evidence type="ECO:0000259" key="6">
    <source>
        <dbReference type="SMART" id="SM00829"/>
    </source>
</evidence>
<dbReference type="GO" id="GO:0016616">
    <property type="term" value="F:oxidoreductase activity, acting on the CH-OH group of donors, NAD or NADP as acceptor"/>
    <property type="evidence" value="ECO:0007669"/>
    <property type="project" value="InterPro"/>
</dbReference>
<evidence type="ECO:0000256" key="2">
    <source>
        <dbReference type="ARBA" id="ARBA00022723"/>
    </source>
</evidence>
<dbReference type="EMBL" id="CAACVR010000056">
    <property type="protein sequence ID" value="VEU23680.1"/>
    <property type="molecule type" value="Genomic_DNA"/>
</dbReference>
<dbReference type="GO" id="GO:0008270">
    <property type="term" value="F:zinc ion binding"/>
    <property type="evidence" value="ECO:0007669"/>
    <property type="project" value="InterPro"/>
</dbReference>
<evidence type="ECO:0000313" key="8">
    <source>
        <dbReference type="Proteomes" id="UP000290900"/>
    </source>
</evidence>
<dbReference type="FunFam" id="3.40.50.720:FF:000022">
    <property type="entry name" value="Cinnamyl alcohol dehydrogenase"/>
    <property type="match status" value="1"/>
</dbReference>
<dbReference type="InterPro" id="IPR020843">
    <property type="entry name" value="ER"/>
</dbReference>
<dbReference type="Gene3D" id="3.90.180.10">
    <property type="entry name" value="Medium-chain alcohol dehydrogenases, catalytic domain"/>
    <property type="match status" value="1"/>
</dbReference>
<evidence type="ECO:0000256" key="5">
    <source>
        <dbReference type="RuleBase" id="RU361277"/>
    </source>
</evidence>
<dbReference type="InterPro" id="IPR013149">
    <property type="entry name" value="ADH-like_C"/>
</dbReference>
<dbReference type="SMART" id="SM00829">
    <property type="entry name" value="PKS_ER"/>
    <property type="match status" value="1"/>
</dbReference>
<dbReference type="Pfam" id="PF08240">
    <property type="entry name" value="ADH_N"/>
    <property type="match status" value="1"/>
</dbReference>
<evidence type="ECO:0000256" key="1">
    <source>
        <dbReference type="ARBA" id="ARBA00001947"/>
    </source>
</evidence>
<dbReference type="CDD" id="cd05283">
    <property type="entry name" value="CAD1"/>
    <property type="match status" value="1"/>
</dbReference>
<dbReference type="STRING" id="13370.A0A448YS14"/>
<keyword evidence="4" id="KW-0560">Oxidoreductase</keyword>
<name>A0A448YS14_BRENA</name>
<keyword evidence="8" id="KW-1185">Reference proteome</keyword>
<evidence type="ECO:0000256" key="3">
    <source>
        <dbReference type="ARBA" id="ARBA00022833"/>
    </source>
</evidence>
<protein>
    <submittedName>
        <fullName evidence="7">DEKNAAC104827</fullName>
    </submittedName>
</protein>
<dbReference type="Proteomes" id="UP000290900">
    <property type="component" value="Unassembled WGS sequence"/>
</dbReference>
<dbReference type="AlphaFoldDB" id="A0A448YS14"/>
<organism evidence="7 8">
    <name type="scientific">Brettanomyces naardenensis</name>
    <name type="common">Yeast</name>
    <dbReference type="NCBI Taxonomy" id="13370"/>
    <lineage>
        <taxon>Eukaryota</taxon>
        <taxon>Fungi</taxon>
        <taxon>Dikarya</taxon>
        <taxon>Ascomycota</taxon>
        <taxon>Saccharomycotina</taxon>
        <taxon>Pichiomycetes</taxon>
        <taxon>Pichiales</taxon>
        <taxon>Pichiaceae</taxon>
        <taxon>Brettanomyces</taxon>
    </lineage>
</organism>
<feature type="domain" description="Enoyl reductase (ER)" evidence="6">
    <location>
        <begin position="15"/>
        <end position="351"/>
    </location>
</feature>
<dbReference type="PROSITE" id="PS00059">
    <property type="entry name" value="ADH_ZINC"/>
    <property type="match status" value="1"/>
</dbReference>
<dbReference type="InParanoid" id="A0A448YS14"/>
<sequence length="360" mass="39301">MSFEEIEAIGICDWNKLEPKRFTYKPQYLRPYDVDVKIIACGICGSDIHCIKGHYGKPFLPLAVGHEIVGYIVGMGAEVDKKKFAIGDRVGVGPECDSCGKCWRCEHGIENNCEQMVTTFHGTYPSGVHSQGGYANYVRVNNKFAFRIPDDLDTISAAPLMCGGITGYRPLLTAGVKKGTKVGVSGIGGIGHMTILFAKALGAEVTAISRNDKKREIAKKLGADHYVSMEDAKFPSEFKNSLDVIVNTASSFSEGRVKSVMSMMRPYGKFIFVTAPGAGQKLELDPGFMILGSYSVSGSAAGSPEEIDGMLQLAAAKQIKPWVETLDINEKNVTQAWKRMEEGDVRFRFVLTGYDKCFGN</sequence>
<comment type="similarity">
    <text evidence="5">Belongs to the zinc-containing alcohol dehydrogenase family.</text>
</comment>
<keyword evidence="2 5" id="KW-0479">Metal-binding</keyword>
<dbReference type="Gene3D" id="3.40.50.720">
    <property type="entry name" value="NAD(P)-binding Rossmann-like Domain"/>
    <property type="match status" value="1"/>
</dbReference>
<dbReference type="InterPro" id="IPR011032">
    <property type="entry name" value="GroES-like_sf"/>
</dbReference>
<evidence type="ECO:0000313" key="7">
    <source>
        <dbReference type="EMBL" id="VEU23680.1"/>
    </source>
</evidence>
<comment type="cofactor">
    <cofactor evidence="1 5">
        <name>Zn(2+)</name>
        <dbReference type="ChEBI" id="CHEBI:29105"/>
    </cofactor>
</comment>
<dbReference type="PANTHER" id="PTHR42683">
    <property type="entry name" value="ALDEHYDE REDUCTASE"/>
    <property type="match status" value="1"/>
</dbReference>
<proteinExistence type="inferred from homology"/>
<accession>A0A448YS14</accession>